<dbReference type="PANTHER" id="PTHR43762">
    <property type="entry name" value="L-GULONOLACTONE OXIDASE"/>
    <property type="match status" value="1"/>
</dbReference>
<dbReference type="PANTHER" id="PTHR43762:SF1">
    <property type="entry name" value="D-ARABINONO-1,4-LACTONE OXIDASE"/>
    <property type="match status" value="1"/>
</dbReference>
<protein>
    <recommendedName>
        <fullName evidence="1">FAD-binding PCMH-type domain-containing protein</fullName>
    </recommendedName>
</protein>
<organism evidence="2 3">
    <name type="scientific">Cochliobolus sativus (strain ND90Pr / ATCC 201652)</name>
    <name type="common">Common root rot and spot blotch fungus</name>
    <name type="synonym">Bipolaris sorokiniana</name>
    <dbReference type="NCBI Taxonomy" id="665912"/>
    <lineage>
        <taxon>Eukaryota</taxon>
        <taxon>Fungi</taxon>
        <taxon>Dikarya</taxon>
        <taxon>Ascomycota</taxon>
        <taxon>Pezizomycotina</taxon>
        <taxon>Dothideomycetes</taxon>
        <taxon>Pleosporomycetidae</taxon>
        <taxon>Pleosporales</taxon>
        <taxon>Pleosporineae</taxon>
        <taxon>Pleosporaceae</taxon>
        <taxon>Bipolaris</taxon>
    </lineage>
</organism>
<accession>M2SE54</accession>
<dbReference type="HOGENOM" id="CLU_014049_0_0_1"/>
<dbReference type="eggNOG" id="ENOG502SB01">
    <property type="taxonomic scope" value="Eukaryota"/>
</dbReference>
<dbReference type="InterPro" id="IPR010031">
    <property type="entry name" value="FAD_lactone_oxidase-like"/>
</dbReference>
<dbReference type="SUPFAM" id="SSF56176">
    <property type="entry name" value="FAD-binding/transporter-associated domain-like"/>
    <property type="match status" value="2"/>
</dbReference>
<dbReference type="AlphaFoldDB" id="M2SE54"/>
<feature type="domain" description="FAD-binding PCMH-type" evidence="1">
    <location>
        <begin position="136"/>
        <end position="341"/>
    </location>
</feature>
<reference evidence="3" key="2">
    <citation type="journal article" date="2013" name="PLoS Genet.">
        <title>Comparative genome structure, secondary metabolite, and effector coding capacity across Cochliobolus pathogens.</title>
        <authorList>
            <person name="Condon B.J."/>
            <person name="Leng Y."/>
            <person name="Wu D."/>
            <person name="Bushley K.E."/>
            <person name="Ohm R.A."/>
            <person name="Otillar R."/>
            <person name="Martin J."/>
            <person name="Schackwitz W."/>
            <person name="Grimwood J."/>
            <person name="MohdZainudin N."/>
            <person name="Xue C."/>
            <person name="Wang R."/>
            <person name="Manning V.A."/>
            <person name="Dhillon B."/>
            <person name="Tu Z.J."/>
            <person name="Steffenson B.J."/>
            <person name="Salamov A."/>
            <person name="Sun H."/>
            <person name="Lowry S."/>
            <person name="LaButti K."/>
            <person name="Han J."/>
            <person name="Copeland A."/>
            <person name="Lindquist E."/>
            <person name="Barry K."/>
            <person name="Schmutz J."/>
            <person name="Baker S.E."/>
            <person name="Ciuffetti L.M."/>
            <person name="Grigoriev I.V."/>
            <person name="Zhong S."/>
            <person name="Turgeon B.G."/>
        </authorList>
    </citation>
    <scope>NUCLEOTIDE SEQUENCE [LARGE SCALE GENOMIC DNA]</scope>
    <source>
        <strain evidence="3">ND90Pr / ATCC 201652</strain>
    </source>
</reference>
<dbReference type="OrthoDB" id="610608at2759"/>
<dbReference type="InterPro" id="IPR016169">
    <property type="entry name" value="FAD-bd_PCMH_sub2"/>
</dbReference>
<proteinExistence type="predicted"/>
<keyword evidence="3" id="KW-1185">Reference proteome</keyword>
<evidence type="ECO:0000313" key="2">
    <source>
        <dbReference type="EMBL" id="EMD60740.1"/>
    </source>
</evidence>
<dbReference type="GO" id="GO:0071949">
    <property type="term" value="F:FAD binding"/>
    <property type="evidence" value="ECO:0007669"/>
    <property type="project" value="InterPro"/>
</dbReference>
<dbReference type="GO" id="GO:0003885">
    <property type="term" value="F:D-arabinono-1,4-lactone oxidase activity"/>
    <property type="evidence" value="ECO:0007669"/>
    <property type="project" value="TreeGrafter"/>
</dbReference>
<dbReference type="InterPro" id="IPR036318">
    <property type="entry name" value="FAD-bd_PCMH-like_sf"/>
</dbReference>
<dbReference type="Gene3D" id="3.30.43.10">
    <property type="entry name" value="Uridine Diphospho-n-acetylenolpyruvylglucosamine Reductase, domain 2"/>
    <property type="match status" value="1"/>
</dbReference>
<dbReference type="OMA" id="PICHEAS"/>
<gene>
    <name evidence="2" type="ORF">COCSADRAFT_346132</name>
</gene>
<dbReference type="RefSeq" id="XP_007704018.1">
    <property type="nucleotide sequence ID" value="XM_007705828.1"/>
</dbReference>
<name>M2SE54_COCSN</name>
<dbReference type="Gene3D" id="3.30.465.10">
    <property type="match status" value="1"/>
</dbReference>
<evidence type="ECO:0000313" key="3">
    <source>
        <dbReference type="Proteomes" id="UP000016934"/>
    </source>
</evidence>
<dbReference type="InterPro" id="IPR016167">
    <property type="entry name" value="FAD-bd_PCMH_sub1"/>
</dbReference>
<dbReference type="PROSITE" id="PS51387">
    <property type="entry name" value="FAD_PCMH"/>
    <property type="match status" value="1"/>
</dbReference>
<dbReference type="InterPro" id="IPR016166">
    <property type="entry name" value="FAD-bd_PCMH"/>
</dbReference>
<evidence type="ECO:0000259" key="1">
    <source>
        <dbReference type="PROSITE" id="PS51387"/>
    </source>
</evidence>
<reference evidence="2 3" key="1">
    <citation type="journal article" date="2012" name="PLoS Pathog.">
        <title>Diverse lifestyles and strategies of plant pathogenesis encoded in the genomes of eighteen Dothideomycetes fungi.</title>
        <authorList>
            <person name="Ohm R.A."/>
            <person name="Feau N."/>
            <person name="Henrissat B."/>
            <person name="Schoch C.L."/>
            <person name="Horwitz B.A."/>
            <person name="Barry K.W."/>
            <person name="Condon B.J."/>
            <person name="Copeland A.C."/>
            <person name="Dhillon B."/>
            <person name="Glaser F."/>
            <person name="Hesse C.N."/>
            <person name="Kosti I."/>
            <person name="LaButti K."/>
            <person name="Lindquist E.A."/>
            <person name="Lucas S."/>
            <person name="Salamov A.A."/>
            <person name="Bradshaw R.E."/>
            <person name="Ciuffetti L."/>
            <person name="Hamelin R.C."/>
            <person name="Kema G.H.J."/>
            <person name="Lawrence C."/>
            <person name="Scott J.A."/>
            <person name="Spatafora J.W."/>
            <person name="Turgeon B.G."/>
            <person name="de Wit P.J.G.M."/>
            <person name="Zhong S."/>
            <person name="Goodwin S.B."/>
            <person name="Grigoriev I.V."/>
        </authorList>
    </citation>
    <scope>NUCLEOTIDE SEQUENCE [LARGE SCALE GENOMIC DNA]</scope>
    <source>
        <strain evidence="3">ND90Pr / ATCC 201652</strain>
    </source>
</reference>
<dbReference type="KEGG" id="bsc:COCSADRAFT_346132"/>
<dbReference type="GeneID" id="19137758"/>
<dbReference type="Proteomes" id="UP000016934">
    <property type="component" value="Unassembled WGS sequence"/>
</dbReference>
<dbReference type="GO" id="GO:0005739">
    <property type="term" value="C:mitochondrion"/>
    <property type="evidence" value="ECO:0007669"/>
    <property type="project" value="TreeGrafter"/>
</dbReference>
<dbReference type="EMBL" id="KB445650">
    <property type="protein sequence ID" value="EMD60740.1"/>
    <property type="molecule type" value="Genomic_DNA"/>
</dbReference>
<sequence length="578" mass="66121">MRAFLCNITVRRISRSVSDLYIALSDSVKNLAQLISNPGSDLPEEELHGLNKLIDDWHKDDITVDQEEFTRRILLVFKSSTRKEIYERELDKLLPEHKEAITSFVDGNTNAISLGKILAPTGKEKYVEFQNWGRTVKHTPLVTYYPENVEEVKTIVRDSVQNDRGVRVSGFRHSWAPLFGRNNKSGYKNNGDILISTLSERNAGILPNFTLLPSSLWQPPETELNHIQIVDVSCAKNYVRVGTSTTNEQFRRWCIDIGNVTLLVNIIEVEITMGGSNAPICHEASIKNSTLSDQVRRIAYVDVNAELRAIDMADPTLLNVASGCFGLIGVVTHIVLECDPMCTALMHPVKLDVVRAIPPPPEMKVADIPEPLRPKESWMEVDRKKYQPKFKRRVNNDYYAEWFWFPYSSKVWVNTWSVDKNTASVENYPDYFHTTIQRGVQNIRVRDMEVELPDAIIICYASDPTAPMRMPLEMRIMGSSNVTMAPQRGNTVRTCAIESLTLAAVADIWEPYAQEVLDKWTQYKDVDGNPLRIRPHWAKEWDRCKVNGKPWRETLQNKTYKNEMAEFKKLLAIIGKKH</sequence>